<dbReference type="HOGENOM" id="CLU_1827237_0_0_1"/>
<evidence type="ECO:0000256" key="1">
    <source>
        <dbReference type="SAM" id="MobiDB-lite"/>
    </source>
</evidence>
<dbReference type="Proteomes" id="UP000000305">
    <property type="component" value="Unassembled WGS sequence"/>
</dbReference>
<dbReference type="AlphaFoldDB" id="E9HKP2"/>
<sequence length="141" mass="15581">MIQDFQVQHNHNKGSHSFASVNSINPSYRRLVPQTVIQDIMKLIASEKAKCTKAVYENIELAKPIADPVFQQATKLMAAEVVGMEDFEILLDPQLSETLSKKMCIIKSATKTPLSPIPKRRAIAAVPLSPNTLTSPLPSNR</sequence>
<name>E9HKP2_DAPPU</name>
<dbReference type="KEGG" id="dpx:DAPPUDRAFT_330801"/>
<dbReference type="PhylomeDB" id="E9HKP2"/>
<proteinExistence type="predicted"/>
<evidence type="ECO:0000313" key="2">
    <source>
        <dbReference type="EMBL" id="EFX67692.1"/>
    </source>
</evidence>
<organism evidence="2 3">
    <name type="scientific">Daphnia pulex</name>
    <name type="common">Water flea</name>
    <dbReference type="NCBI Taxonomy" id="6669"/>
    <lineage>
        <taxon>Eukaryota</taxon>
        <taxon>Metazoa</taxon>
        <taxon>Ecdysozoa</taxon>
        <taxon>Arthropoda</taxon>
        <taxon>Crustacea</taxon>
        <taxon>Branchiopoda</taxon>
        <taxon>Diplostraca</taxon>
        <taxon>Cladocera</taxon>
        <taxon>Anomopoda</taxon>
        <taxon>Daphniidae</taxon>
        <taxon>Daphnia</taxon>
    </lineage>
</organism>
<dbReference type="EMBL" id="GL732670">
    <property type="protein sequence ID" value="EFX67692.1"/>
    <property type="molecule type" value="Genomic_DNA"/>
</dbReference>
<keyword evidence="3" id="KW-1185">Reference proteome</keyword>
<evidence type="ECO:0000313" key="3">
    <source>
        <dbReference type="Proteomes" id="UP000000305"/>
    </source>
</evidence>
<reference evidence="2 3" key="1">
    <citation type="journal article" date="2011" name="Science">
        <title>The ecoresponsive genome of Daphnia pulex.</title>
        <authorList>
            <person name="Colbourne J.K."/>
            <person name="Pfrender M.E."/>
            <person name="Gilbert D."/>
            <person name="Thomas W.K."/>
            <person name="Tucker A."/>
            <person name="Oakley T.H."/>
            <person name="Tokishita S."/>
            <person name="Aerts A."/>
            <person name="Arnold G.J."/>
            <person name="Basu M.K."/>
            <person name="Bauer D.J."/>
            <person name="Caceres C.E."/>
            <person name="Carmel L."/>
            <person name="Casola C."/>
            <person name="Choi J.H."/>
            <person name="Detter J.C."/>
            <person name="Dong Q."/>
            <person name="Dusheyko S."/>
            <person name="Eads B.D."/>
            <person name="Frohlich T."/>
            <person name="Geiler-Samerotte K.A."/>
            <person name="Gerlach D."/>
            <person name="Hatcher P."/>
            <person name="Jogdeo S."/>
            <person name="Krijgsveld J."/>
            <person name="Kriventseva E.V."/>
            <person name="Kultz D."/>
            <person name="Laforsch C."/>
            <person name="Lindquist E."/>
            <person name="Lopez J."/>
            <person name="Manak J.R."/>
            <person name="Muller J."/>
            <person name="Pangilinan J."/>
            <person name="Patwardhan R.P."/>
            <person name="Pitluck S."/>
            <person name="Pritham E.J."/>
            <person name="Rechtsteiner A."/>
            <person name="Rho M."/>
            <person name="Rogozin I.B."/>
            <person name="Sakarya O."/>
            <person name="Salamov A."/>
            <person name="Schaack S."/>
            <person name="Shapiro H."/>
            <person name="Shiga Y."/>
            <person name="Skalitzky C."/>
            <person name="Smith Z."/>
            <person name="Souvorov A."/>
            <person name="Sung W."/>
            <person name="Tang Z."/>
            <person name="Tsuchiya D."/>
            <person name="Tu H."/>
            <person name="Vos H."/>
            <person name="Wang M."/>
            <person name="Wolf Y.I."/>
            <person name="Yamagata H."/>
            <person name="Yamada T."/>
            <person name="Ye Y."/>
            <person name="Shaw J.R."/>
            <person name="Andrews J."/>
            <person name="Crease T.J."/>
            <person name="Tang H."/>
            <person name="Lucas S.M."/>
            <person name="Robertson H.M."/>
            <person name="Bork P."/>
            <person name="Koonin E.V."/>
            <person name="Zdobnov E.M."/>
            <person name="Grigoriev I.V."/>
            <person name="Lynch M."/>
            <person name="Boore J.L."/>
        </authorList>
    </citation>
    <scope>NUCLEOTIDE SEQUENCE [LARGE SCALE GENOMIC DNA]</scope>
</reference>
<accession>E9HKP2</accession>
<feature type="region of interest" description="Disordered" evidence="1">
    <location>
        <begin position="1"/>
        <end position="21"/>
    </location>
</feature>
<dbReference type="InParanoid" id="E9HKP2"/>
<protein>
    <submittedName>
        <fullName evidence="2">Uncharacterized protein</fullName>
    </submittedName>
</protein>
<gene>
    <name evidence="2" type="ORF">DAPPUDRAFT_330801</name>
</gene>